<evidence type="ECO:0000313" key="2">
    <source>
        <dbReference type="Proteomes" id="UP000754644"/>
    </source>
</evidence>
<dbReference type="Gene3D" id="3.40.50.300">
    <property type="entry name" value="P-loop containing nucleotide triphosphate hydrolases"/>
    <property type="match status" value="1"/>
</dbReference>
<comment type="caution">
    <text evidence="1">The sequence shown here is derived from an EMBL/GenBank/DDBJ whole genome shotgun (WGS) entry which is preliminary data.</text>
</comment>
<gene>
    <name evidence="1" type="ORF">HQ497_02265</name>
</gene>
<keyword evidence="1" id="KW-0808">Transferase</keyword>
<reference evidence="1" key="1">
    <citation type="submission" date="2020-05" db="EMBL/GenBank/DDBJ databases">
        <title>Sulfur intermediates as new biogeochemical hubs in an aquatic model microbial ecosystem.</title>
        <authorList>
            <person name="Vigneron A."/>
        </authorList>
    </citation>
    <scope>NUCLEOTIDE SEQUENCE</scope>
    <source>
        <strain evidence="1">Bin.250</strain>
    </source>
</reference>
<dbReference type="Proteomes" id="UP000754644">
    <property type="component" value="Unassembled WGS sequence"/>
</dbReference>
<name>A0A972VXG4_9GAMM</name>
<dbReference type="GO" id="GO:0016301">
    <property type="term" value="F:kinase activity"/>
    <property type="evidence" value="ECO:0007669"/>
    <property type="project" value="UniProtKB-KW"/>
</dbReference>
<protein>
    <submittedName>
        <fullName evidence="1">Adenylate kinase</fullName>
    </submittedName>
</protein>
<keyword evidence="1" id="KW-0418">Kinase</keyword>
<proteinExistence type="predicted"/>
<dbReference type="PANTHER" id="PTHR37816:SF1">
    <property type="entry name" value="TOXIN"/>
    <property type="match status" value="1"/>
</dbReference>
<evidence type="ECO:0000313" key="1">
    <source>
        <dbReference type="EMBL" id="NQV64165.1"/>
    </source>
</evidence>
<dbReference type="EMBL" id="JABMOJ010000076">
    <property type="protein sequence ID" value="NQV64165.1"/>
    <property type="molecule type" value="Genomic_DNA"/>
</dbReference>
<dbReference type="SUPFAM" id="SSF52540">
    <property type="entry name" value="P-loop containing nucleoside triphosphate hydrolases"/>
    <property type="match status" value="1"/>
</dbReference>
<dbReference type="InterPro" id="IPR027417">
    <property type="entry name" value="P-loop_NTPase"/>
</dbReference>
<dbReference type="PANTHER" id="PTHR37816">
    <property type="entry name" value="YALI0E33011P"/>
    <property type="match status" value="1"/>
</dbReference>
<organism evidence="1 2">
    <name type="scientific">SAR86 cluster bacterium</name>
    <dbReference type="NCBI Taxonomy" id="2030880"/>
    <lineage>
        <taxon>Bacteria</taxon>
        <taxon>Pseudomonadati</taxon>
        <taxon>Pseudomonadota</taxon>
        <taxon>Gammaproteobacteria</taxon>
        <taxon>SAR86 cluster</taxon>
    </lineage>
</organism>
<dbReference type="AlphaFoldDB" id="A0A972VXG4"/>
<sequence>MKRVNVVGTSGSGKSTFSRELAAALSARHVEMDAIHWLPDWHELNDEQFAAQLERALVADSWVLDGNYSRFNDLKWALTDTIIWLDYSLPRTFAQILARSVRRALTGVEIWPGTGNTETLYRNFCTRDSVILWMMTSYYSNRKRYQALLGSGLGSRIDIVRVSSPSQARKLIQRVSLEGG</sequence>
<accession>A0A972VXG4</accession>
<dbReference type="InterPro" id="IPR052922">
    <property type="entry name" value="Cytidylate_Kinase-2"/>
</dbReference>